<name>A0A173VAA4_PARDI</name>
<sequence length="454" mass="52304">MAKEEIKQLSEEFLYILYNAALKRSNICGIIVENMRPEYLPDKQFQTINKIIGVYFKANKCPPSVGILMEKVRDNLDSVELVQTINEVSYNETDDIIIDTLEEYIKDVKLKQVYQKIPQYYNKGQAEKAQDEIKKYAEWLNSFSLHASSFIDVLGTFKERYDDNVKEVEETKRQNKPIVSRFYIDDLDEMNGGRNLRTQLTCFLAPTGVGKSHIARHIGLHAAIDDGLDVLHFQLEGSQKEVVDAYSGALIEKSSYLYEKGKLTDNEIDRYMAQINEYAGNIDVKSFPRFNSKVSTIDIKSGIDEYKKIYGKPPDVIIIDSMDLLSDASGKQWDSDHERHKRIAVANDLKDIAGDEDVWIVVTYQATVENRDWLNDEKNVLTEYNCSEAKGLARPMTHLISLNQSDNERKENIIRLHIAKSRFFKKGKTIKIATRYEDEVFYDKQRTLNISKVA</sequence>
<accession>A0A173VAA4</accession>
<evidence type="ECO:0000313" key="2">
    <source>
        <dbReference type="EMBL" id="CUN23095.1"/>
    </source>
</evidence>
<dbReference type="GO" id="GO:0006260">
    <property type="term" value="P:DNA replication"/>
    <property type="evidence" value="ECO:0007669"/>
    <property type="project" value="InterPro"/>
</dbReference>
<keyword evidence="2" id="KW-0067">ATP-binding</keyword>
<evidence type="ECO:0000259" key="1">
    <source>
        <dbReference type="Pfam" id="PF03796"/>
    </source>
</evidence>
<dbReference type="AlphaFoldDB" id="A0A173VAA4"/>
<keyword evidence="2" id="KW-0347">Helicase</keyword>
<gene>
    <name evidence="2" type="ORF">ERS852429_02721</name>
</gene>
<dbReference type="Proteomes" id="UP000095591">
    <property type="component" value="Unassembled WGS sequence"/>
</dbReference>
<evidence type="ECO:0000313" key="3">
    <source>
        <dbReference type="Proteomes" id="UP000095591"/>
    </source>
</evidence>
<dbReference type="GO" id="GO:0005524">
    <property type="term" value="F:ATP binding"/>
    <property type="evidence" value="ECO:0007669"/>
    <property type="project" value="InterPro"/>
</dbReference>
<dbReference type="Pfam" id="PF03796">
    <property type="entry name" value="DnaB_C"/>
    <property type="match status" value="1"/>
</dbReference>
<organism evidence="2 3">
    <name type="scientific">Parabacteroides distasonis</name>
    <dbReference type="NCBI Taxonomy" id="823"/>
    <lineage>
        <taxon>Bacteria</taxon>
        <taxon>Pseudomonadati</taxon>
        <taxon>Bacteroidota</taxon>
        <taxon>Bacteroidia</taxon>
        <taxon>Bacteroidales</taxon>
        <taxon>Tannerellaceae</taxon>
        <taxon>Parabacteroides</taxon>
    </lineage>
</organism>
<dbReference type="Gene3D" id="3.40.50.300">
    <property type="entry name" value="P-loop containing nucleotide triphosphate hydrolases"/>
    <property type="match status" value="1"/>
</dbReference>
<protein>
    <submittedName>
        <fullName evidence="2">Replicative DNA helicase</fullName>
    </submittedName>
</protein>
<proteinExistence type="predicted"/>
<feature type="domain" description="SF4 helicase" evidence="1">
    <location>
        <begin position="185"/>
        <end position="400"/>
    </location>
</feature>
<reference evidence="2 3" key="1">
    <citation type="submission" date="2015-09" db="EMBL/GenBank/DDBJ databases">
        <authorList>
            <consortium name="Pathogen Informatics"/>
        </authorList>
    </citation>
    <scope>NUCLEOTIDE SEQUENCE [LARGE SCALE GENOMIC DNA]</scope>
    <source>
        <strain evidence="2 3">2789STDY5608872</strain>
    </source>
</reference>
<dbReference type="SUPFAM" id="SSF52540">
    <property type="entry name" value="P-loop containing nucleoside triphosphate hydrolases"/>
    <property type="match status" value="1"/>
</dbReference>
<dbReference type="RefSeq" id="WP_057319614.1">
    <property type="nucleotide sequence ID" value="NZ_CYXP01000006.1"/>
</dbReference>
<keyword evidence="2" id="KW-0378">Hydrolase</keyword>
<dbReference type="EMBL" id="CYXP01000006">
    <property type="protein sequence ID" value="CUN23095.1"/>
    <property type="molecule type" value="Genomic_DNA"/>
</dbReference>
<dbReference type="InterPro" id="IPR027417">
    <property type="entry name" value="P-loop_NTPase"/>
</dbReference>
<keyword evidence="2" id="KW-0547">Nucleotide-binding</keyword>
<dbReference type="InterPro" id="IPR007694">
    <property type="entry name" value="DNA_helicase_DnaB-like_C"/>
</dbReference>
<dbReference type="GO" id="GO:0003678">
    <property type="term" value="F:DNA helicase activity"/>
    <property type="evidence" value="ECO:0007669"/>
    <property type="project" value="InterPro"/>
</dbReference>